<keyword evidence="15" id="KW-1185">Reference proteome</keyword>
<dbReference type="EC" id="1.11.1.24" evidence="2"/>
<evidence type="ECO:0000256" key="4">
    <source>
        <dbReference type="ARBA" id="ARBA00022862"/>
    </source>
</evidence>
<feature type="signal peptide" evidence="12">
    <location>
        <begin position="1"/>
        <end position="19"/>
    </location>
</feature>
<name>A0ABM7VJD7_9BACT</name>
<feature type="domain" description="Thioredoxin" evidence="13">
    <location>
        <begin position="39"/>
        <end position="210"/>
    </location>
</feature>
<dbReference type="SUPFAM" id="SSF52833">
    <property type="entry name" value="Thioredoxin-like"/>
    <property type="match status" value="1"/>
</dbReference>
<dbReference type="PANTHER" id="PTHR42801:SF7">
    <property type="entry name" value="SLL1159 PROTEIN"/>
    <property type="match status" value="1"/>
</dbReference>
<evidence type="ECO:0000313" key="14">
    <source>
        <dbReference type="EMBL" id="BDD01054.1"/>
    </source>
</evidence>
<dbReference type="PROSITE" id="PS51352">
    <property type="entry name" value="THIOREDOXIN_2"/>
    <property type="match status" value="1"/>
</dbReference>
<keyword evidence="7" id="KW-0676">Redox-active center</keyword>
<evidence type="ECO:0000256" key="6">
    <source>
        <dbReference type="ARBA" id="ARBA00023157"/>
    </source>
</evidence>
<dbReference type="Gene3D" id="3.40.30.10">
    <property type="entry name" value="Glutaredoxin"/>
    <property type="match status" value="1"/>
</dbReference>
<dbReference type="Pfam" id="PF00578">
    <property type="entry name" value="AhpC-TSA"/>
    <property type="match status" value="1"/>
</dbReference>
<dbReference type="CDD" id="cd02970">
    <property type="entry name" value="PRX_like2"/>
    <property type="match status" value="1"/>
</dbReference>
<dbReference type="InterPro" id="IPR013766">
    <property type="entry name" value="Thioredoxin_domain"/>
</dbReference>
<comment type="catalytic activity">
    <reaction evidence="11">
        <text>a hydroperoxide + [thioredoxin]-dithiol = an alcohol + [thioredoxin]-disulfide + H2O</text>
        <dbReference type="Rhea" id="RHEA:62620"/>
        <dbReference type="Rhea" id="RHEA-COMP:10698"/>
        <dbReference type="Rhea" id="RHEA-COMP:10700"/>
        <dbReference type="ChEBI" id="CHEBI:15377"/>
        <dbReference type="ChEBI" id="CHEBI:29950"/>
        <dbReference type="ChEBI" id="CHEBI:30879"/>
        <dbReference type="ChEBI" id="CHEBI:35924"/>
        <dbReference type="ChEBI" id="CHEBI:50058"/>
        <dbReference type="EC" id="1.11.1.24"/>
    </reaction>
</comment>
<protein>
    <recommendedName>
        <fullName evidence="2">thioredoxin-dependent peroxiredoxin</fullName>
        <ecNumber evidence="2">1.11.1.24</ecNumber>
    </recommendedName>
    <alternativeName>
        <fullName evidence="8">Thioredoxin peroxidase</fullName>
    </alternativeName>
    <alternativeName>
        <fullName evidence="10">Thioredoxin-dependent peroxiredoxin Bcp</fullName>
    </alternativeName>
</protein>
<evidence type="ECO:0000256" key="12">
    <source>
        <dbReference type="SAM" id="SignalP"/>
    </source>
</evidence>
<dbReference type="InterPro" id="IPR050924">
    <property type="entry name" value="Peroxiredoxin_BCP/PrxQ"/>
</dbReference>
<dbReference type="RefSeq" id="WP_338398247.1">
    <property type="nucleotide sequence ID" value="NZ_AP025293.1"/>
</dbReference>
<evidence type="ECO:0000256" key="7">
    <source>
        <dbReference type="ARBA" id="ARBA00023284"/>
    </source>
</evidence>
<proteinExistence type="inferred from homology"/>
<feature type="chain" id="PRO_5046214578" description="thioredoxin-dependent peroxiredoxin" evidence="12">
    <location>
        <begin position="20"/>
        <end position="210"/>
    </location>
</feature>
<keyword evidence="12" id="KW-0732">Signal</keyword>
<dbReference type="Proteomes" id="UP001354989">
    <property type="component" value="Plasmid pPP1"/>
</dbReference>
<evidence type="ECO:0000256" key="1">
    <source>
        <dbReference type="ARBA" id="ARBA00003330"/>
    </source>
</evidence>
<geneLocation type="plasmid" evidence="14 15">
    <name>pPP1</name>
</geneLocation>
<evidence type="ECO:0000256" key="9">
    <source>
        <dbReference type="ARBA" id="ARBA00038489"/>
    </source>
</evidence>
<evidence type="ECO:0000256" key="2">
    <source>
        <dbReference type="ARBA" id="ARBA00013017"/>
    </source>
</evidence>
<keyword evidence="6" id="KW-1015">Disulfide bond</keyword>
<reference evidence="14 15" key="1">
    <citation type="submission" date="2021-12" db="EMBL/GenBank/DDBJ databases">
        <title>Genome sequencing of bacteria with rrn-lacking chromosome and rrn-plasmid.</title>
        <authorList>
            <person name="Anda M."/>
            <person name="Iwasaki W."/>
        </authorList>
    </citation>
    <scope>NUCLEOTIDE SEQUENCE [LARGE SCALE GENOMIC DNA]</scope>
    <source>
        <strain evidence="14 15">NBRC 101262</strain>
        <plasmid evidence="14 15">pPP1</plasmid>
    </source>
</reference>
<dbReference type="InterPro" id="IPR036249">
    <property type="entry name" value="Thioredoxin-like_sf"/>
</dbReference>
<comment type="function">
    <text evidence="1">Thiol-specific peroxidase that catalyzes the reduction of hydrogen peroxide and organic hydroperoxides to water and alcohols, respectively. Plays a role in cell protection against oxidative stress by detoxifying peroxides and as sensor of hydrogen peroxide-mediated signaling events.</text>
</comment>
<keyword evidence="5" id="KW-0560">Oxidoreductase</keyword>
<evidence type="ECO:0000256" key="11">
    <source>
        <dbReference type="ARBA" id="ARBA00049091"/>
    </source>
</evidence>
<evidence type="ECO:0000256" key="3">
    <source>
        <dbReference type="ARBA" id="ARBA00022559"/>
    </source>
</evidence>
<keyword evidence="4" id="KW-0049">Antioxidant</keyword>
<keyword evidence="14" id="KW-0614">Plasmid</keyword>
<dbReference type="EMBL" id="AP025293">
    <property type="protein sequence ID" value="BDD01054.1"/>
    <property type="molecule type" value="Genomic_DNA"/>
</dbReference>
<accession>A0ABM7VJD7</accession>
<dbReference type="InterPro" id="IPR000866">
    <property type="entry name" value="AhpC/TSA"/>
</dbReference>
<gene>
    <name evidence="14" type="ORF">PEPS_33340</name>
</gene>
<sequence length="210" mass="22995">MKNFILLLLITLFSSTVYAQSKQDFTKYGVKSGTLGEGLQVGDAAPDISGVDQHGKQVSLNSMLKQGPVAVVFYRGYWCPVCNRELKSLQNNIAMITEAGGQVLVVSPEKRSEVQKIANKVEASFPIVGEAQQVVNDYKVGFEVTDGYQEKVDKMLSIDIAEKNAADKALLPVPATFVVGQDGKVVYRQFDPNYRNRASAEDITKAIKSI</sequence>
<dbReference type="PANTHER" id="PTHR42801">
    <property type="entry name" value="THIOREDOXIN-DEPENDENT PEROXIDE REDUCTASE"/>
    <property type="match status" value="1"/>
</dbReference>
<evidence type="ECO:0000259" key="13">
    <source>
        <dbReference type="PROSITE" id="PS51352"/>
    </source>
</evidence>
<evidence type="ECO:0000256" key="8">
    <source>
        <dbReference type="ARBA" id="ARBA00032824"/>
    </source>
</evidence>
<evidence type="ECO:0000256" key="10">
    <source>
        <dbReference type="ARBA" id="ARBA00042639"/>
    </source>
</evidence>
<keyword evidence="3" id="KW-0575">Peroxidase</keyword>
<evidence type="ECO:0000256" key="5">
    <source>
        <dbReference type="ARBA" id="ARBA00023002"/>
    </source>
</evidence>
<comment type="similarity">
    <text evidence="9">Belongs to the peroxiredoxin family. BCP/PrxQ subfamily.</text>
</comment>
<evidence type="ECO:0000313" key="15">
    <source>
        <dbReference type="Proteomes" id="UP001354989"/>
    </source>
</evidence>
<organism evidence="14 15">
    <name type="scientific">Persicobacter psychrovividus</name>
    <dbReference type="NCBI Taxonomy" id="387638"/>
    <lineage>
        <taxon>Bacteria</taxon>
        <taxon>Pseudomonadati</taxon>
        <taxon>Bacteroidota</taxon>
        <taxon>Cytophagia</taxon>
        <taxon>Cytophagales</taxon>
        <taxon>Persicobacteraceae</taxon>
        <taxon>Persicobacter</taxon>
    </lineage>
</organism>